<dbReference type="PANTHER" id="PTHR21192:SF2">
    <property type="entry name" value="NADH DEHYDROGENASE [UBIQUINONE] 1 ALPHA SUBCOMPLEX ASSEMBLY FACTOR 3"/>
    <property type="match status" value="1"/>
</dbReference>
<name>A0A8J4G3L2_9CHLO</name>
<dbReference type="SUPFAM" id="SSF64076">
    <property type="entry name" value="MTH938-like"/>
    <property type="match status" value="1"/>
</dbReference>
<protein>
    <recommendedName>
        <fullName evidence="3">NADH dehydrogenase [ubiquinone] 1 alpha subcomplex assembly factor 3</fullName>
    </recommendedName>
</protein>
<dbReference type="PANTHER" id="PTHR21192">
    <property type="entry name" value="NUCLEAR PROTEIN E3-3"/>
    <property type="match status" value="1"/>
</dbReference>
<dbReference type="EMBL" id="BNCQ01000005">
    <property type="protein sequence ID" value="GIL97968.1"/>
    <property type="molecule type" value="Genomic_DNA"/>
</dbReference>
<organism evidence="1 2">
    <name type="scientific">Volvox reticuliferus</name>
    <dbReference type="NCBI Taxonomy" id="1737510"/>
    <lineage>
        <taxon>Eukaryota</taxon>
        <taxon>Viridiplantae</taxon>
        <taxon>Chlorophyta</taxon>
        <taxon>core chlorophytes</taxon>
        <taxon>Chlorophyceae</taxon>
        <taxon>CS clade</taxon>
        <taxon>Chlamydomonadales</taxon>
        <taxon>Volvocaceae</taxon>
        <taxon>Volvox</taxon>
    </lineage>
</organism>
<dbReference type="InterPro" id="IPR007523">
    <property type="entry name" value="NDUFAF3/AAMDC"/>
</dbReference>
<comment type="caution">
    <text evidence="1">The sequence shown here is derived from an EMBL/GenBank/DDBJ whole genome shotgun (WGS) entry which is preliminary data.</text>
</comment>
<dbReference type="Proteomes" id="UP000722791">
    <property type="component" value="Unassembled WGS sequence"/>
</dbReference>
<dbReference type="Pfam" id="PF04430">
    <property type="entry name" value="DUF498"/>
    <property type="match status" value="1"/>
</dbReference>
<feature type="non-terminal residue" evidence="1">
    <location>
        <position position="234"/>
    </location>
</feature>
<dbReference type="Gene3D" id="3.40.1230.10">
    <property type="entry name" value="MTH938-like"/>
    <property type="match status" value="1"/>
</dbReference>
<gene>
    <name evidence="1" type="ORF">Vretimale_3519</name>
</gene>
<evidence type="ECO:0008006" key="3">
    <source>
        <dbReference type="Google" id="ProtNLM"/>
    </source>
</evidence>
<dbReference type="InterPro" id="IPR036748">
    <property type="entry name" value="MTH938-like_sf"/>
</dbReference>
<dbReference type="AlphaFoldDB" id="A0A8J4G3L2"/>
<proteinExistence type="predicted"/>
<accession>A0A8J4G3L2</accession>
<evidence type="ECO:0000313" key="2">
    <source>
        <dbReference type="Proteomes" id="UP000722791"/>
    </source>
</evidence>
<sequence>CNRELKYSPSNKVLAAMRNRLLASTRCLSSFILAQQNQCVASCFSRGSPFPEPSCSPRCGQERVKKWQLGAAGQERSIQGFARIAETEEGMTKISGYYAGGFYINNVQVPGSVLVSHDLYLMWRPRRMSEVTPESLIFLELLKPAPEVLVLGTGAQVQPLPQSLHDYLRGIGVRLELLDSRNATGYFNVLNDEGRAVVGALLMCDPDARMPEQMPEQKEPLWDRPSIMQRSGVV</sequence>
<evidence type="ECO:0000313" key="1">
    <source>
        <dbReference type="EMBL" id="GIL97968.1"/>
    </source>
</evidence>
<dbReference type="GO" id="GO:0032981">
    <property type="term" value="P:mitochondrial respiratory chain complex I assembly"/>
    <property type="evidence" value="ECO:0007669"/>
    <property type="project" value="TreeGrafter"/>
</dbReference>
<reference evidence="1" key="1">
    <citation type="journal article" date="2021" name="Proc. Natl. Acad. Sci. U.S.A.">
        <title>Three genomes in the algal genus Volvox reveal the fate of a haploid sex-determining region after a transition to homothallism.</title>
        <authorList>
            <person name="Yamamoto K."/>
            <person name="Hamaji T."/>
            <person name="Kawai-Toyooka H."/>
            <person name="Matsuzaki R."/>
            <person name="Takahashi F."/>
            <person name="Nishimura Y."/>
            <person name="Kawachi M."/>
            <person name="Noguchi H."/>
            <person name="Minakuchi Y."/>
            <person name="Umen J.G."/>
            <person name="Toyoda A."/>
            <person name="Nozaki H."/>
        </authorList>
    </citation>
    <scope>NUCLEOTIDE SEQUENCE</scope>
    <source>
        <strain evidence="1">NIES-3785</strain>
    </source>
</reference>
<dbReference type="GO" id="GO:0005743">
    <property type="term" value="C:mitochondrial inner membrane"/>
    <property type="evidence" value="ECO:0007669"/>
    <property type="project" value="TreeGrafter"/>
</dbReference>